<evidence type="ECO:0000313" key="2">
    <source>
        <dbReference type="Proteomes" id="UP000215335"/>
    </source>
</evidence>
<dbReference type="AlphaFoldDB" id="A0A232EIM4"/>
<protein>
    <submittedName>
        <fullName evidence="1">Uncharacterized protein</fullName>
    </submittedName>
</protein>
<organism evidence="1 2">
    <name type="scientific">Trichomalopsis sarcophagae</name>
    <dbReference type="NCBI Taxonomy" id="543379"/>
    <lineage>
        <taxon>Eukaryota</taxon>
        <taxon>Metazoa</taxon>
        <taxon>Ecdysozoa</taxon>
        <taxon>Arthropoda</taxon>
        <taxon>Hexapoda</taxon>
        <taxon>Insecta</taxon>
        <taxon>Pterygota</taxon>
        <taxon>Neoptera</taxon>
        <taxon>Endopterygota</taxon>
        <taxon>Hymenoptera</taxon>
        <taxon>Apocrita</taxon>
        <taxon>Proctotrupomorpha</taxon>
        <taxon>Chalcidoidea</taxon>
        <taxon>Pteromalidae</taxon>
        <taxon>Pteromalinae</taxon>
        <taxon>Trichomalopsis</taxon>
    </lineage>
</organism>
<evidence type="ECO:0000313" key="1">
    <source>
        <dbReference type="EMBL" id="OXU18227.1"/>
    </source>
</evidence>
<dbReference type="EMBL" id="NNAY01004182">
    <property type="protein sequence ID" value="OXU18227.1"/>
    <property type="molecule type" value="Genomic_DNA"/>
</dbReference>
<gene>
    <name evidence="1" type="ORF">TSAR_009884</name>
</gene>
<dbReference type="Proteomes" id="UP000215335">
    <property type="component" value="Unassembled WGS sequence"/>
</dbReference>
<proteinExistence type="predicted"/>
<reference evidence="1 2" key="1">
    <citation type="journal article" date="2017" name="Curr. Biol.">
        <title>The Evolution of Venom by Co-option of Single-Copy Genes.</title>
        <authorList>
            <person name="Martinson E.O."/>
            <person name="Mrinalini"/>
            <person name="Kelkar Y.D."/>
            <person name="Chang C.H."/>
            <person name="Werren J.H."/>
        </authorList>
    </citation>
    <scope>NUCLEOTIDE SEQUENCE [LARGE SCALE GENOMIC DNA]</scope>
    <source>
        <strain evidence="1 2">Alberta</strain>
        <tissue evidence="1">Whole body</tissue>
    </source>
</reference>
<comment type="caution">
    <text evidence="1">The sequence shown here is derived from an EMBL/GenBank/DDBJ whole genome shotgun (WGS) entry which is preliminary data.</text>
</comment>
<accession>A0A232EIM4</accession>
<sequence>MVECVLNILRGNVPLSRRYKSKLRTHAPLLRKIIAPGQTIETRKTLLIKAQNLVPQQQRHHYPIRRKYLDILKVLCCHLDTTQRTTLLRQACPKLVISLVECVLNILRGNVPLSRRYKSKLRKHAPLLRKIIAPGQTIETRKRLLIKAQNLVPQQSSSTATTTTIKNATFADECVGAGRSNDNYLNTVQTPGSEVLRLDDEMNKILNSSELDDRQKYSMY</sequence>
<keyword evidence="2" id="KW-1185">Reference proteome</keyword>
<name>A0A232EIM4_9HYME</name>